<sequence>MQQSTPRPPMPHSGGWETGPTGDKLTVPRRVDEAPAGAIGALITGEPLVVPASMTVRDAATVMTERGFAALMVALGAGFGVLTDVGIRADVVARGVDPQTAVGAIVGPPVPAVAADTPVAAVLALVLEQELTCVPVIDTAGTLLGAVTAADLLSAPAGPSLTLRRQIAVAATPSGLQQHAKRIPYFVADLVRRGQAAHEVSAIASLLSDAVVRRALDLVSERHGLDPSGIRWLSLGSNARRDAVLSSDVDSAVAFADEVSDADIARFRQACAEVIGIAGGGGLAIDLNGVVASKPWFSRRRGEWHDAAQQWMESPLKDEAIVYTSLLLDSRPIWGAGGTGMENVLDGLRSRRTTMGMLLAEALTTKARIRTMRDVFSGKGGTFDIKEHALAPLTDIARWVALFAGSDERDTRSRLRAAAGSVVLPGDQAATLIEVFEVLQRVRLNYQVAQFDRGEPVSDLLEMKRLSPLDRSLVAQSVREIAGIQRRLDNLGQNLPLIG</sequence>
<dbReference type="GO" id="GO:0008773">
    <property type="term" value="F:[protein-PII] uridylyltransferase activity"/>
    <property type="evidence" value="ECO:0007669"/>
    <property type="project" value="InterPro"/>
</dbReference>
<protein>
    <recommendedName>
        <fullName evidence="4">CBS domain-containing protein</fullName>
    </recommendedName>
</protein>
<dbReference type="EMBL" id="BAED01000071">
    <property type="protein sequence ID" value="GAB07653.1"/>
    <property type="molecule type" value="Genomic_DNA"/>
</dbReference>
<dbReference type="InterPro" id="IPR018821">
    <property type="entry name" value="DUF294_put_nucleoTrafse_sb-bd"/>
</dbReference>
<dbReference type="PROSITE" id="PS51371">
    <property type="entry name" value="CBS"/>
    <property type="match status" value="1"/>
</dbReference>
<dbReference type="Proteomes" id="UP000006023">
    <property type="component" value="Unassembled WGS sequence"/>
</dbReference>
<dbReference type="STRING" id="1075090.GOAMR_71_00060"/>
<dbReference type="AlphaFoldDB" id="G7GVM8"/>
<evidence type="ECO:0000259" key="4">
    <source>
        <dbReference type="PROSITE" id="PS51371"/>
    </source>
</evidence>
<gene>
    <name evidence="5" type="ORF">GOAMR_71_00060</name>
</gene>
<comment type="caution">
    <text evidence="5">The sequence shown here is derived from an EMBL/GenBank/DDBJ whole genome shotgun (WGS) entry which is preliminary data.</text>
</comment>
<dbReference type="Pfam" id="PF03445">
    <property type="entry name" value="DUF294"/>
    <property type="match status" value="1"/>
</dbReference>
<proteinExistence type="predicted"/>
<evidence type="ECO:0000256" key="3">
    <source>
        <dbReference type="SAM" id="MobiDB-lite"/>
    </source>
</evidence>
<dbReference type="RefSeq" id="WP_005192715.1">
    <property type="nucleotide sequence ID" value="NZ_BAED01000071.1"/>
</dbReference>
<name>G7GVM8_9ACTN</name>
<dbReference type="PANTHER" id="PTHR43080">
    <property type="entry name" value="CBS DOMAIN-CONTAINING PROTEIN CBSX3, MITOCHONDRIAL"/>
    <property type="match status" value="1"/>
</dbReference>
<dbReference type="InterPro" id="IPR046342">
    <property type="entry name" value="CBS_dom_sf"/>
</dbReference>
<dbReference type="SMART" id="SM00116">
    <property type="entry name" value="CBS"/>
    <property type="match status" value="2"/>
</dbReference>
<dbReference type="PANTHER" id="PTHR43080:SF2">
    <property type="entry name" value="CBS DOMAIN-CONTAINING PROTEIN"/>
    <property type="match status" value="1"/>
</dbReference>
<dbReference type="InterPro" id="IPR051257">
    <property type="entry name" value="Diverse_CBS-Domain"/>
</dbReference>
<organism evidence="5 6">
    <name type="scientific">Gordonia amarae NBRC 15530</name>
    <dbReference type="NCBI Taxonomy" id="1075090"/>
    <lineage>
        <taxon>Bacteria</taxon>
        <taxon>Bacillati</taxon>
        <taxon>Actinomycetota</taxon>
        <taxon>Actinomycetes</taxon>
        <taxon>Mycobacteriales</taxon>
        <taxon>Gordoniaceae</taxon>
        <taxon>Gordonia</taxon>
    </lineage>
</organism>
<dbReference type="InterPro" id="IPR005105">
    <property type="entry name" value="GlnD_Uridyltrans_N"/>
</dbReference>
<dbReference type="SUPFAM" id="SSF54631">
    <property type="entry name" value="CBS-domain pair"/>
    <property type="match status" value="1"/>
</dbReference>
<feature type="compositionally biased region" description="Pro residues" evidence="3">
    <location>
        <begin position="1"/>
        <end position="11"/>
    </location>
</feature>
<evidence type="ECO:0000313" key="6">
    <source>
        <dbReference type="Proteomes" id="UP000006023"/>
    </source>
</evidence>
<evidence type="ECO:0000313" key="5">
    <source>
        <dbReference type="EMBL" id="GAB07653.1"/>
    </source>
</evidence>
<keyword evidence="6" id="KW-1185">Reference proteome</keyword>
<evidence type="ECO:0000256" key="1">
    <source>
        <dbReference type="ARBA" id="ARBA00023122"/>
    </source>
</evidence>
<reference evidence="5 6" key="1">
    <citation type="submission" date="2011-11" db="EMBL/GenBank/DDBJ databases">
        <title>Whole genome shotgun sequence of Gordonia amarae NBRC 15530.</title>
        <authorList>
            <person name="Takarada H."/>
            <person name="Hosoyama A."/>
            <person name="Tsuchikane K."/>
            <person name="Katsumata H."/>
            <person name="Yamazaki S."/>
            <person name="Fujita N."/>
        </authorList>
    </citation>
    <scope>NUCLEOTIDE SEQUENCE [LARGE SCALE GENOMIC DNA]</scope>
    <source>
        <strain evidence="5 6">NBRC 15530</strain>
    </source>
</reference>
<dbReference type="Pfam" id="PF10335">
    <property type="entry name" value="DUF294_C"/>
    <property type="match status" value="1"/>
</dbReference>
<dbReference type="Pfam" id="PF00571">
    <property type="entry name" value="CBS"/>
    <property type="match status" value="1"/>
</dbReference>
<evidence type="ECO:0000256" key="2">
    <source>
        <dbReference type="PROSITE-ProRule" id="PRU00703"/>
    </source>
</evidence>
<feature type="region of interest" description="Disordered" evidence="3">
    <location>
        <begin position="1"/>
        <end position="27"/>
    </location>
</feature>
<dbReference type="Gene3D" id="3.10.580.10">
    <property type="entry name" value="CBS-domain"/>
    <property type="match status" value="1"/>
</dbReference>
<keyword evidence="1 2" id="KW-0129">CBS domain</keyword>
<feature type="domain" description="CBS" evidence="4">
    <location>
        <begin position="106"/>
        <end position="163"/>
    </location>
</feature>
<accession>G7GVM8</accession>
<dbReference type="InterPro" id="IPR000644">
    <property type="entry name" value="CBS_dom"/>
</dbReference>
<dbReference type="eggNOG" id="COG2905">
    <property type="taxonomic scope" value="Bacteria"/>
</dbReference>